<dbReference type="InterPro" id="IPR009003">
    <property type="entry name" value="Peptidase_S1_PA"/>
</dbReference>
<comment type="caution">
    <text evidence="3">The sequence shown here is derived from an EMBL/GenBank/DDBJ whole genome shotgun (WGS) entry which is preliminary data.</text>
</comment>
<feature type="region of interest" description="Disordered" evidence="1">
    <location>
        <begin position="44"/>
        <end position="77"/>
    </location>
</feature>
<protein>
    <submittedName>
        <fullName evidence="3">Trypsin-like peptidase domain-containing protein</fullName>
    </submittedName>
</protein>
<feature type="signal peptide" evidence="2">
    <location>
        <begin position="1"/>
        <end position="40"/>
    </location>
</feature>
<feature type="chain" id="PRO_5040753799" evidence="2">
    <location>
        <begin position="41"/>
        <end position="451"/>
    </location>
</feature>
<organism evidence="3 4">
    <name type="scientific">Polyangium jinanense</name>
    <dbReference type="NCBI Taxonomy" id="2829994"/>
    <lineage>
        <taxon>Bacteria</taxon>
        <taxon>Pseudomonadati</taxon>
        <taxon>Myxococcota</taxon>
        <taxon>Polyangia</taxon>
        <taxon>Polyangiales</taxon>
        <taxon>Polyangiaceae</taxon>
        <taxon>Polyangium</taxon>
    </lineage>
</organism>
<dbReference type="PRINTS" id="PR00834">
    <property type="entry name" value="PROTEASES2C"/>
</dbReference>
<dbReference type="AlphaFoldDB" id="A0A9X3XEA1"/>
<evidence type="ECO:0000256" key="2">
    <source>
        <dbReference type="SAM" id="SignalP"/>
    </source>
</evidence>
<dbReference type="EMBL" id="JAGTJJ010000083">
    <property type="protein sequence ID" value="MDC3988784.1"/>
    <property type="molecule type" value="Genomic_DNA"/>
</dbReference>
<evidence type="ECO:0000256" key="1">
    <source>
        <dbReference type="SAM" id="MobiDB-lite"/>
    </source>
</evidence>
<dbReference type="SUPFAM" id="SSF50494">
    <property type="entry name" value="Trypsin-like serine proteases"/>
    <property type="match status" value="1"/>
</dbReference>
<evidence type="ECO:0000313" key="4">
    <source>
        <dbReference type="Proteomes" id="UP001151081"/>
    </source>
</evidence>
<dbReference type="GO" id="GO:0004252">
    <property type="term" value="F:serine-type endopeptidase activity"/>
    <property type="evidence" value="ECO:0007669"/>
    <property type="project" value="InterPro"/>
</dbReference>
<dbReference type="Pfam" id="PF13365">
    <property type="entry name" value="Trypsin_2"/>
    <property type="match status" value="1"/>
</dbReference>
<dbReference type="RefSeq" id="WP_272459918.1">
    <property type="nucleotide sequence ID" value="NZ_JAGTJJ010000083.1"/>
</dbReference>
<proteinExistence type="predicted"/>
<evidence type="ECO:0000313" key="3">
    <source>
        <dbReference type="EMBL" id="MDC3988784.1"/>
    </source>
</evidence>
<sequence>MWNPTREGPHDTSPAPRRVRSLAAAALFAALFASSAVARAEPLGAGAATEPPSPPPAPTLSVASSPPATPAHPLESGTCGTAGLERVAEAARRGTVRITTHTNWGAGFLVDDTHVVTHVSVVGRPFKLRVHARDNLSIDAKVVFIDAFERIAILELDAPIPGKALELATSAPVIGSEVVAIAVPVDFGTREERFPTHRRGVVSDRDDDLLSTDALLGTNHTGGPLLDCQGHVVGIVVPSPSGVAVGQAPMGHAVPVGRIREARESVGKKPYQSKPGIVLGFATTFAGQFERGRGFIGGTIGIPMLFAEQWEFLPRFSAFVQVPAKGDIHLPLGRTDTLRLVGDVRIGYRIPLVSSPATVSLVPSIGAGWNWDFTKEKTYNLQLDDPTCMNQTTACSFRMVENEQESRTQTGAVFVGLGVHVHAMTFGYELRVLPSPDVKFIHQLSLGISTF</sequence>
<keyword evidence="4" id="KW-1185">Reference proteome</keyword>
<reference evidence="3 4" key="1">
    <citation type="submission" date="2021-04" db="EMBL/GenBank/DDBJ databases">
        <title>Genome analysis of Polyangium sp.</title>
        <authorList>
            <person name="Li Y."/>
            <person name="Wang J."/>
        </authorList>
    </citation>
    <scope>NUCLEOTIDE SEQUENCE [LARGE SCALE GENOMIC DNA]</scope>
    <source>
        <strain evidence="3 4">SDU14</strain>
    </source>
</reference>
<gene>
    <name evidence="3" type="ORF">KEG57_50430</name>
</gene>
<dbReference type="PANTHER" id="PTHR43019">
    <property type="entry name" value="SERINE ENDOPROTEASE DEGS"/>
    <property type="match status" value="1"/>
</dbReference>
<dbReference type="GO" id="GO:0006508">
    <property type="term" value="P:proteolysis"/>
    <property type="evidence" value="ECO:0007669"/>
    <property type="project" value="InterPro"/>
</dbReference>
<dbReference type="Gene3D" id="2.40.10.120">
    <property type="match status" value="1"/>
</dbReference>
<keyword evidence="2" id="KW-0732">Signal</keyword>
<accession>A0A9X3XEA1</accession>
<dbReference type="PANTHER" id="PTHR43019:SF23">
    <property type="entry name" value="PROTEASE DO-LIKE 5, CHLOROPLASTIC"/>
    <property type="match status" value="1"/>
</dbReference>
<dbReference type="Proteomes" id="UP001151081">
    <property type="component" value="Unassembled WGS sequence"/>
</dbReference>
<name>A0A9X3XEA1_9BACT</name>
<dbReference type="InterPro" id="IPR001940">
    <property type="entry name" value="Peptidase_S1C"/>
</dbReference>